<feature type="domain" description="NAD-dependent epimerase/dehydratase" evidence="5">
    <location>
        <begin position="4"/>
        <end position="172"/>
    </location>
</feature>
<evidence type="ECO:0000313" key="6">
    <source>
        <dbReference type="EMBL" id="SIQ04477.1"/>
    </source>
</evidence>
<evidence type="ECO:0000256" key="2">
    <source>
        <dbReference type="ARBA" id="ARBA00023002"/>
    </source>
</evidence>
<dbReference type="Proteomes" id="UP000186235">
    <property type="component" value="Unassembled WGS sequence"/>
</dbReference>
<comment type="similarity">
    <text evidence="1">Belongs to the NAD(P)-dependent epimerase/dehydratase family.</text>
</comment>
<dbReference type="RefSeq" id="WP_076404129.1">
    <property type="nucleotide sequence ID" value="NZ_FTMI01000002.1"/>
</dbReference>
<dbReference type="Gene3D" id="3.40.50.720">
    <property type="entry name" value="NAD(P)-binding Rossmann-like Domain"/>
    <property type="match status" value="1"/>
</dbReference>
<evidence type="ECO:0000256" key="4">
    <source>
        <dbReference type="SAM" id="MobiDB-lite"/>
    </source>
</evidence>
<evidence type="ECO:0000256" key="3">
    <source>
        <dbReference type="ARBA" id="ARBA00023027"/>
    </source>
</evidence>
<evidence type="ECO:0000259" key="5">
    <source>
        <dbReference type="Pfam" id="PF01370"/>
    </source>
</evidence>
<feature type="region of interest" description="Disordered" evidence="4">
    <location>
        <begin position="269"/>
        <end position="309"/>
    </location>
</feature>
<dbReference type="Pfam" id="PF01370">
    <property type="entry name" value="Epimerase"/>
    <property type="match status" value="1"/>
</dbReference>
<feature type="compositionally biased region" description="Basic and acidic residues" evidence="4">
    <location>
        <begin position="278"/>
        <end position="300"/>
    </location>
</feature>
<organism evidence="6 7">
    <name type="scientific">Cellulosimicrobium aquatile</name>
    <dbReference type="NCBI Taxonomy" id="1612203"/>
    <lineage>
        <taxon>Bacteria</taxon>
        <taxon>Bacillati</taxon>
        <taxon>Actinomycetota</taxon>
        <taxon>Actinomycetes</taxon>
        <taxon>Micrococcales</taxon>
        <taxon>Promicromonosporaceae</taxon>
        <taxon>Cellulosimicrobium</taxon>
    </lineage>
</organism>
<name>A0A1N6PJL1_9MICO</name>
<reference evidence="7" key="1">
    <citation type="submission" date="2017-01" db="EMBL/GenBank/DDBJ databases">
        <authorList>
            <person name="Varghese N."/>
            <person name="Submissions S."/>
        </authorList>
    </citation>
    <scope>NUCLEOTIDE SEQUENCE [LARGE SCALE GENOMIC DNA]</scope>
    <source>
        <strain evidence="7">3bp</strain>
    </source>
</reference>
<protein>
    <submittedName>
        <fullName evidence="6">Nucleoside-diphosphate-sugar epimerase</fullName>
    </submittedName>
</protein>
<dbReference type="GO" id="GO:0016491">
    <property type="term" value="F:oxidoreductase activity"/>
    <property type="evidence" value="ECO:0007669"/>
    <property type="project" value="UniProtKB-KW"/>
</dbReference>
<proteinExistence type="inferred from homology"/>
<dbReference type="InterPro" id="IPR036291">
    <property type="entry name" value="NAD(P)-bd_dom_sf"/>
</dbReference>
<dbReference type="EMBL" id="FTMI01000002">
    <property type="protein sequence ID" value="SIQ04477.1"/>
    <property type="molecule type" value="Genomic_DNA"/>
</dbReference>
<gene>
    <name evidence="6" type="ORF">SAMN05518682_0928</name>
</gene>
<keyword evidence="2" id="KW-0560">Oxidoreductase</keyword>
<evidence type="ECO:0000256" key="1">
    <source>
        <dbReference type="ARBA" id="ARBA00007637"/>
    </source>
</evidence>
<sequence>MTRVLVTGADGGIGRATVRHLLGRGYEVTALSTAFEHPCPADRTVVGDARSPEDVSRGLEDADAVVHLAAIPHPDLGTPLEVYATNTTATWAVLSLAGERGVPRAVVASSINAFGVPMNPHDVRPAYFPLDEDVPADVADAYSLSKQADEAAARAAWRRWGIDVVALRFPHVRDAAGLRETAAAVARDPRVVAREGWAYLDLRDAARAVEAGLRADLTGAHVVGLAADDTLLDLPTPELLARFAPDVPLTRPVGPRDGLVDTRRARELLGFRPRHSVHRPDDASPDRPDARPDARPRTSPDARPPSESP</sequence>
<dbReference type="SUPFAM" id="SSF51735">
    <property type="entry name" value="NAD(P)-binding Rossmann-fold domains"/>
    <property type="match status" value="1"/>
</dbReference>
<dbReference type="InterPro" id="IPR001509">
    <property type="entry name" value="Epimerase_deHydtase"/>
</dbReference>
<dbReference type="AlphaFoldDB" id="A0A1N6PJL1"/>
<keyword evidence="7" id="KW-1185">Reference proteome</keyword>
<accession>A0A1N6PJL1</accession>
<dbReference type="PANTHER" id="PTHR43103">
    <property type="entry name" value="NUCLEOSIDE-DIPHOSPHATE-SUGAR EPIMERASE"/>
    <property type="match status" value="1"/>
</dbReference>
<dbReference type="PANTHER" id="PTHR43103:SF5">
    <property type="entry name" value="4-EPIMERASE, PUTATIVE (AFU_ORTHOLOGUE AFUA_7G00360)-RELATED"/>
    <property type="match status" value="1"/>
</dbReference>
<keyword evidence="3" id="KW-0520">NAD</keyword>
<evidence type="ECO:0000313" key="7">
    <source>
        <dbReference type="Proteomes" id="UP000186235"/>
    </source>
</evidence>